<keyword evidence="3" id="KW-1185">Reference proteome</keyword>
<feature type="transmembrane region" description="Helical" evidence="1">
    <location>
        <begin position="6"/>
        <end position="26"/>
    </location>
</feature>
<keyword evidence="1" id="KW-1133">Transmembrane helix</keyword>
<accession>A0ABQ1PT33</accession>
<evidence type="ECO:0000256" key="1">
    <source>
        <dbReference type="SAM" id="Phobius"/>
    </source>
</evidence>
<gene>
    <name evidence="2" type="ORF">GCM10011573_35330</name>
</gene>
<keyword evidence="1" id="KW-0812">Transmembrane</keyword>
<evidence type="ECO:0000313" key="2">
    <source>
        <dbReference type="EMBL" id="GGD02783.1"/>
    </source>
</evidence>
<keyword evidence="1" id="KW-0472">Membrane</keyword>
<comment type="caution">
    <text evidence="2">The sequence shown here is derived from an EMBL/GenBank/DDBJ whole genome shotgun (WGS) entry which is preliminary data.</text>
</comment>
<name>A0ABQ1PT33_9ENTE</name>
<protein>
    <submittedName>
        <fullName evidence="2">Uncharacterized protein</fullName>
    </submittedName>
</protein>
<evidence type="ECO:0000313" key="3">
    <source>
        <dbReference type="Proteomes" id="UP000630615"/>
    </source>
</evidence>
<reference evidence="3" key="1">
    <citation type="journal article" date="2019" name="Int. J. Syst. Evol. Microbiol.">
        <title>The Global Catalogue of Microorganisms (GCM) 10K type strain sequencing project: providing services to taxonomists for standard genome sequencing and annotation.</title>
        <authorList>
            <consortium name="The Broad Institute Genomics Platform"/>
            <consortium name="The Broad Institute Genome Sequencing Center for Infectious Disease"/>
            <person name="Wu L."/>
            <person name="Ma J."/>
        </authorList>
    </citation>
    <scope>NUCLEOTIDE SEQUENCE [LARGE SCALE GENOMIC DNA]</scope>
    <source>
        <strain evidence="3">CGMCC 1.15942</strain>
    </source>
</reference>
<proteinExistence type="predicted"/>
<organism evidence="2 3">
    <name type="scientific">Enterococcus wangshanyuanii</name>
    <dbReference type="NCBI Taxonomy" id="2005703"/>
    <lineage>
        <taxon>Bacteria</taxon>
        <taxon>Bacillati</taxon>
        <taxon>Bacillota</taxon>
        <taxon>Bacilli</taxon>
        <taxon>Lactobacillales</taxon>
        <taxon>Enterococcaceae</taxon>
        <taxon>Enterococcus</taxon>
    </lineage>
</organism>
<dbReference type="Proteomes" id="UP000630615">
    <property type="component" value="Unassembled WGS sequence"/>
</dbReference>
<dbReference type="EMBL" id="BMKI01000014">
    <property type="protein sequence ID" value="GGD02783.1"/>
    <property type="molecule type" value="Genomic_DNA"/>
</dbReference>
<sequence length="67" mass="7846">MIIINVCIGILIALLVLQFIMLILTITEKKEVVDKVWSAAELNEKTIADRIEQSKYNSRKPYVRNWR</sequence>